<feature type="compositionally biased region" description="Polar residues" evidence="6">
    <location>
        <begin position="1464"/>
        <end position="1490"/>
    </location>
</feature>
<evidence type="ECO:0000259" key="9">
    <source>
        <dbReference type="Pfam" id="PF14635"/>
    </source>
</evidence>
<dbReference type="Gene3D" id="3.30.420.140">
    <property type="entry name" value="YqgF/RNase H-like domain"/>
    <property type="match status" value="1"/>
</dbReference>
<feature type="compositionally biased region" description="Acidic residues" evidence="6">
    <location>
        <begin position="63"/>
        <end position="99"/>
    </location>
</feature>
<evidence type="ECO:0000256" key="3">
    <source>
        <dbReference type="ARBA" id="ARBA00022999"/>
    </source>
</evidence>
<feature type="compositionally biased region" description="Basic and acidic residues" evidence="6">
    <location>
        <begin position="135"/>
        <end position="145"/>
    </location>
</feature>
<feature type="region of interest" description="Disordered" evidence="6">
    <location>
        <begin position="1"/>
        <end position="174"/>
    </location>
</feature>
<dbReference type="GO" id="GO:0008023">
    <property type="term" value="C:transcription elongation factor complex"/>
    <property type="evidence" value="ECO:0007669"/>
    <property type="project" value="TreeGrafter"/>
</dbReference>
<dbReference type="Pfam" id="PF14635">
    <property type="entry name" value="HHH_7"/>
    <property type="match status" value="1"/>
</dbReference>
<keyword evidence="4" id="KW-0804">Transcription</keyword>
<dbReference type="GO" id="GO:0031491">
    <property type="term" value="F:nucleosome binding"/>
    <property type="evidence" value="ECO:0007669"/>
    <property type="project" value="TreeGrafter"/>
</dbReference>
<dbReference type="Pfam" id="PF14633">
    <property type="entry name" value="SH2_2"/>
    <property type="match status" value="1"/>
</dbReference>
<dbReference type="InterPro" id="IPR012337">
    <property type="entry name" value="RNaseH-like_sf"/>
</dbReference>
<protein>
    <recommendedName>
        <fullName evidence="16">Transcription elongation factor Spt6</fullName>
    </recommendedName>
</protein>
<dbReference type="InterPro" id="IPR035019">
    <property type="entry name" value="Spt6_SH2_N"/>
</dbReference>
<feature type="domain" description="Spt6 acidic N-terminal" evidence="7">
    <location>
        <begin position="64"/>
        <end position="144"/>
    </location>
</feature>
<gene>
    <name evidence="12" type="ORF">SeLEV6574_g02298</name>
    <name evidence="13" type="ORF">SeMB42_g02021</name>
</gene>
<feature type="compositionally biased region" description="Pro residues" evidence="6">
    <location>
        <begin position="1585"/>
        <end position="1596"/>
    </location>
</feature>
<dbReference type="EMBL" id="QEAM01000062">
    <property type="protein sequence ID" value="TPX48031.1"/>
    <property type="molecule type" value="Genomic_DNA"/>
</dbReference>
<dbReference type="Pfam" id="PF14639">
    <property type="entry name" value="YqgF"/>
    <property type="match status" value="1"/>
</dbReference>
<evidence type="ECO:0000256" key="2">
    <source>
        <dbReference type="ARBA" id="ARBA00009253"/>
    </source>
</evidence>
<dbReference type="Gene3D" id="1.10.10.650">
    <property type="entry name" value="RuvA domain 2-like"/>
    <property type="match status" value="1"/>
</dbReference>
<keyword evidence="3" id="KW-0727">SH2 domain</keyword>
<feature type="compositionally biased region" description="Acidic residues" evidence="6">
    <location>
        <begin position="146"/>
        <end position="155"/>
    </location>
</feature>
<evidence type="ECO:0008006" key="16">
    <source>
        <dbReference type="Google" id="ProtNLM"/>
    </source>
</evidence>
<dbReference type="GO" id="GO:0140673">
    <property type="term" value="P:transcription elongation-coupled chromatin remodeling"/>
    <property type="evidence" value="ECO:0007669"/>
    <property type="project" value="InterPro"/>
</dbReference>
<dbReference type="InterPro" id="IPR028231">
    <property type="entry name" value="Spt6_YqgF"/>
</dbReference>
<feature type="compositionally biased region" description="Polar residues" evidence="6">
    <location>
        <begin position="1648"/>
        <end position="1659"/>
    </location>
</feature>
<comment type="similarity">
    <text evidence="2">Belongs to the SPT6 family.</text>
</comment>
<feature type="domain" description="Spt6 SH2" evidence="8">
    <location>
        <begin position="1244"/>
        <end position="1455"/>
    </location>
</feature>
<dbReference type="Gene3D" id="3.30.505.10">
    <property type="entry name" value="SH2 domain"/>
    <property type="match status" value="2"/>
</dbReference>
<feature type="region of interest" description="Disordered" evidence="6">
    <location>
        <begin position="246"/>
        <end position="274"/>
    </location>
</feature>
<reference evidence="14 15" key="1">
    <citation type="journal article" date="2019" name="Sci. Rep.">
        <title>Comparative genomics of chytrid fungi reveal insights into the obligate biotrophic and pathogenic lifestyle of Synchytrium endobioticum.</title>
        <authorList>
            <person name="van de Vossenberg B.T.L.H."/>
            <person name="Warris S."/>
            <person name="Nguyen H.D.T."/>
            <person name="van Gent-Pelzer M.P.E."/>
            <person name="Joly D.L."/>
            <person name="van de Geest H.C."/>
            <person name="Bonants P.J.M."/>
            <person name="Smith D.S."/>
            <person name="Levesque C.A."/>
            <person name="van der Lee T.A.J."/>
        </authorList>
    </citation>
    <scope>NUCLEOTIDE SEQUENCE [LARGE SCALE GENOMIC DNA]</scope>
    <source>
        <strain evidence="12 15">LEV6574</strain>
        <strain evidence="13 14">MB42</strain>
    </source>
</reference>
<evidence type="ECO:0000256" key="4">
    <source>
        <dbReference type="ARBA" id="ARBA00023163"/>
    </source>
</evidence>
<dbReference type="OrthoDB" id="995477at2759"/>
<feature type="region of interest" description="Disordered" evidence="6">
    <location>
        <begin position="193"/>
        <end position="223"/>
    </location>
</feature>
<organism evidence="12 15">
    <name type="scientific">Synchytrium endobioticum</name>
    <dbReference type="NCBI Taxonomy" id="286115"/>
    <lineage>
        <taxon>Eukaryota</taxon>
        <taxon>Fungi</taxon>
        <taxon>Fungi incertae sedis</taxon>
        <taxon>Chytridiomycota</taxon>
        <taxon>Chytridiomycota incertae sedis</taxon>
        <taxon>Chytridiomycetes</taxon>
        <taxon>Synchytriales</taxon>
        <taxon>Synchytriaceae</taxon>
        <taxon>Synchytrium</taxon>
    </lineage>
</organism>
<keyword evidence="14" id="KW-1185">Reference proteome</keyword>
<feature type="domain" description="Transcription elongation factor Spt6 YqgF" evidence="10">
    <location>
        <begin position="753"/>
        <end position="909"/>
    </location>
</feature>
<dbReference type="SUPFAM" id="SSF55550">
    <property type="entry name" value="SH2 domain"/>
    <property type="match status" value="1"/>
</dbReference>
<evidence type="ECO:0000313" key="13">
    <source>
        <dbReference type="EMBL" id="TPX51141.1"/>
    </source>
</evidence>
<sequence>MAEENEALVQLDDDEERPSDRITDNEPASAQPSKKRKKVGENEDDESGDETLKPSTSKPGMYSDDEEDEEEEAEQEGDDELGNFIADDDEEIVDEEDDESSSRRKRKKRRKSRVIEELDEEDMDLVRENMGGGGEFKRLRRMVDEREGEADDDDDMNRMFAEDETGQGDGAEAGLQQSRLFDDLDEDEEDDFIVNDEEGEDGAAIRPRPRVMKKSRSMPAGIDSEKYDDLMDIFGDGMDYDYALQPEVPEADRDREEEGYAEREDRPKKDSKKLTSVFEPAALSRLMLTDRDEQIESTDLPERFQLLEEKINAGPWAAESRAEIIEESEWIARKLYAFRPERTVGSADSNRLDANLVDAVQYTVKWLRDKDEGGYEVPHIAQYAKDYINKAWTLEDGGRDSLRISDLWRIFDLDAEYRVYSNRRRKLKELIEAVRHGLPDGEILLIDNHFDQAQTNEALTDLHRRITALYPDVVQEAVGTDTSRHAKLIQMTRWKQNGIIEFSENYGIDASQIVNEFRFGFKVHIPQDPRQYPEEIAQEYVSTTFEQSNNVLHETENYLVLKLSTDPGFRSWIRSFMESKAVVSFKPSPKGRDVIDVDHPFRFFKYLYRKPLIDLAQLNKAKDPLERKDNREEREEDAILQMYAAEQQGLGQILIDFEENNFGRRLESIFCNESYGDIATKWNERRRIVARRVYHDCILPDLIHHVRTNVLKDAQDALASKLEEIFSRRAGRAGYMPRREDDELDQTYADDLPRVLSLTLIGPPFSPSIRGAVIDEEGRLKEHWVISNVIERQEDARNDPRENFLKQNSGPRREIIKKLNTIRPEYVAIAGFHPNIRTLHDILKGIIDRDGDIALRHRPPCDMVEDDVARLFRNSHRARTELPLLDEDVRYLVALGRKVQDPTMEYAALMNDEMEWKALRLHRNQQYLPDDRFKDTLERALINAVNIYGSDINDGLLHPHRSYTLQYVVGLGPRKARKLMERIRSKNRLLYNREELVTFQYLGDVAKTVFNNCSGSIRVRRKHWEDRNDAPEGTILDILDDTRIHPRHYSYARKMAAYAYEAEAQNDEENPSAIVEELMDLMKQEKNTAALDDLMLEDTEEFQNILGVIIDIREELKDSWREKRAPYRPADAREIFNMLTGEIIGTTIYVDQYLEGSVYRANDRQVRVRINGGELTGSFSAFDIQSRQMNQAQDQKPPFSINQLVNVVVRRIDMIAIFLGLDYVSDEMMRSYRQGDLTRPRNHWNHRQENDDTEEAARANVVKKRKYIPRSIKHADFQNVDSTEAQNYLTPRLRGSFVFRPSSKGPKCLVLTWKVDEGVYQHIEIEESDKEATNMMALGRILKIKDKKYTELDEIIATYLNPLIHMTSEILDSKKFQTATFAEAESFLEKECLSMNKSSYCLIHAEGRPGNFYLVYKHVNTRVKRDGVLVTPSHFEFRGQCLDPPIARLFDAWKKDETKKVQDAQRQLEQQKQQNSRPTQPSGGSATAATGLNAAYGRNNNVPPRFATGANQPPVPAWQPPPPVPPYVPPLVAATGGPSRPPWENSSQPWHNQRYDNSNQSNGYNGPSGGYGGQYARNTGYDHPPSNPYNQPPPPAHHGYDSNNVPPRFATGANQLPVPAWQPPPPAPPYAPALVASTGGPPRPPWDNGSQPWHNQQYDNSGQSNGYNGPSGGYGAQYARNAGYDQPPSGQYNQPPPPAYHG</sequence>
<dbReference type="GO" id="GO:0042393">
    <property type="term" value="F:histone binding"/>
    <property type="evidence" value="ECO:0007669"/>
    <property type="project" value="TreeGrafter"/>
</dbReference>
<dbReference type="InterPro" id="IPR017072">
    <property type="entry name" value="TF_Spt6"/>
</dbReference>
<feature type="domain" description="Helix-turn-helix DNA-binding" evidence="11">
    <location>
        <begin position="322"/>
        <end position="434"/>
    </location>
</feature>
<dbReference type="InterPro" id="IPR023319">
    <property type="entry name" value="Tex-like_HTH_dom_sf"/>
</dbReference>
<evidence type="ECO:0000259" key="8">
    <source>
        <dbReference type="Pfam" id="PF14633"/>
    </source>
</evidence>
<accession>A0A507D9A6</accession>
<evidence type="ECO:0000256" key="5">
    <source>
        <dbReference type="ARBA" id="ARBA00023242"/>
    </source>
</evidence>
<evidence type="ECO:0000256" key="6">
    <source>
        <dbReference type="SAM" id="MobiDB-lite"/>
    </source>
</evidence>
<feature type="compositionally biased region" description="Acidic residues" evidence="6">
    <location>
        <begin position="1"/>
        <end position="17"/>
    </location>
</feature>
<feature type="region of interest" description="Disordered" evidence="6">
    <location>
        <begin position="1460"/>
        <end position="1702"/>
    </location>
</feature>
<dbReference type="InterPro" id="IPR032706">
    <property type="entry name" value="Spt6_HHH"/>
</dbReference>
<dbReference type="InterPro" id="IPR035420">
    <property type="entry name" value="Spt6_SH2"/>
</dbReference>
<feature type="compositionally biased region" description="Pro residues" evidence="6">
    <location>
        <begin position="1513"/>
        <end position="1529"/>
    </location>
</feature>
<name>A0A507D9A6_9FUNG</name>
<dbReference type="Gene3D" id="1.10.150.850">
    <property type="entry name" value="Spt6, helix-hairpin-helix domain"/>
    <property type="match status" value="1"/>
</dbReference>
<evidence type="ECO:0000259" key="7">
    <source>
        <dbReference type="Pfam" id="PF14632"/>
    </source>
</evidence>
<feature type="compositionally biased region" description="Pro residues" evidence="6">
    <location>
        <begin position="1620"/>
        <end position="1631"/>
    </location>
</feature>
<dbReference type="Gene3D" id="1.10.10.2740">
    <property type="entry name" value="Spt6, Death-like domain"/>
    <property type="match status" value="1"/>
</dbReference>
<dbReference type="CDD" id="cd09918">
    <property type="entry name" value="SH2_Nterm_SPT6_like"/>
    <property type="match status" value="1"/>
</dbReference>
<keyword evidence="5" id="KW-0539">Nucleus</keyword>
<dbReference type="SUPFAM" id="SSF47781">
    <property type="entry name" value="RuvA domain 2-like"/>
    <property type="match status" value="1"/>
</dbReference>
<feature type="domain" description="Transcription elongation factor Spt6 helix-hairpin-helix motif" evidence="9">
    <location>
        <begin position="917"/>
        <end position="1018"/>
    </location>
</feature>
<dbReference type="PANTHER" id="PTHR10145:SF6">
    <property type="entry name" value="TRANSCRIPTION ELONGATION FACTOR SPT6"/>
    <property type="match status" value="1"/>
</dbReference>
<dbReference type="GO" id="GO:0034728">
    <property type="term" value="P:nucleosome organization"/>
    <property type="evidence" value="ECO:0007669"/>
    <property type="project" value="TreeGrafter"/>
</dbReference>
<dbReference type="EMBL" id="QEAN01000058">
    <property type="protein sequence ID" value="TPX51141.1"/>
    <property type="molecule type" value="Genomic_DNA"/>
</dbReference>
<proteinExistence type="inferred from homology"/>
<comment type="caution">
    <text evidence="12">The sequence shown here is derived from an EMBL/GenBank/DDBJ whole genome shotgun (WGS) entry which is preliminary data.</text>
</comment>
<dbReference type="VEuPathDB" id="FungiDB:SeMB42_g02021"/>
<dbReference type="InterPro" id="IPR042066">
    <property type="entry name" value="Spt6_death-like"/>
</dbReference>
<dbReference type="InterPro" id="IPR037027">
    <property type="entry name" value="YqgF/RNaseH-like_dom_sf"/>
</dbReference>
<comment type="subcellular location">
    <subcellularLocation>
        <location evidence="1">Nucleus</location>
    </subcellularLocation>
</comment>
<dbReference type="InterPro" id="IPR028083">
    <property type="entry name" value="Spt6_acidic_N_dom"/>
</dbReference>
<evidence type="ECO:0000313" key="12">
    <source>
        <dbReference type="EMBL" id="TPX48031.1"/>
    </source>
</evidence>
<dbReference type="SUPFAM" id="SSF53098">
    <property type="entry name" value="Ribonuclease H-like"/>
    <property type="match status" value="1"/>
</dbReference>
<dbReference type="InterPro" id="IPR036860">
    <property type="entry name" value="SH2_dom_sf"/>
</dbReference>
<feature type="compositionally biased region" description="Basic and acidic residues" evidence="6">
    <location>
        <begin position="250"/>
        <end position="268"/>
    </location>
</feature>
<evidence type="ECO:0000313" key="15">
    <source>
        <dbReference type="Proteomes" id="UP000320475"/>
    </source>
</evidence>
<dbReference type="Pfam" id="PF14641">
    <property type="entry name" value="HTH_44"/>
    <property type="match status" value="1"/>
</dbReference>
<dbReference type="SUPFAM" id="SSF158832">
    <property type="entry name" value="Tex N-terminal region-like"/>
    <property type="match status" value="1"/>
</dbReference>
<evidence type="ECO:0000256" key="1">
    <source>
        <dbReference type="ARBA" id="ARBA00004123"/>
    </source>
</evidence>
<dbReference type="InterPro" id="IPR028088">
    <property type="entry name" value="Spt6_HTH_DNA-bd_dom"/>
</dbReference>
<dbReference type="GO" id="GO:0003677">
    <property type="term" value="F:DNA binding"/>
    <property type="evidence" value="ECO:0007669"/>
    <property type="project" value="InterPro"/>
</dbReference>
<evidence type="ECO:0000259" key="10">
    <source>
        <dbReference type="Pfam" id="PF14639"/>
    </source>
</evidence>
<dbReference type="PANTHER" id="PTHR10145">
    <property type="entry name" value="TRANSCRIPTION ELONGATION FACTOR SPT6"/>
    <property type="match status" value="1"/>
</dbReference>
<dbReference type="STRING" id="286115.A0A507D9A6"/>
<evidence type="ECO:0000313" key="14">
    <source>
        <dbReference type="Proteomes" id="UP000317494"/>
    </source>
</evidence>
<evidence type="ECO:0000259" key="11">
    <source>
        <dbReference type="Pfam" id="PF14641"/>
    </source>
</evidence>
<dbReference type="Proteomes" id="UP000320475">
    <property type="component" value="Unassembled WGS sequence"/>
</dbReference>
<dbReference type="Proteomes" id="UP000317494">
    <property type="component" value="Unassembled WGS sequence"/>
</dbReference>
<dbReference type="Pfam" id="PF14632">
    <property type="entry name" value="SPT6_acidic"/>
    <property type="match status" value="1"/>
</dbReference>
<dbReference type="Gene3D" id="1.10.3500.10">
    <property type="entry name" value="Tex N-terminal region-like"/>
    <property type="match status" value="1"/>
</dbReference>
<feature type="compositionally biased region" description="Basic residues" evidence="6">
    <location>
        <begin position="103"/>
        <end position="112"/>
    </location>
</feature>
<feature type="compositionally biased region" description="Basic residues" evidence="6">
    <location>
        <begin position="207"/>
        <end position="216"/>
    </location>
</feature>
<dbReference type="InterPro" id="IPR023323">
    <property type="entry name" value="Tex-like_dom_sf"/>
</dbReference>
<dbReference type="InterPro" id="IPR010994">
    <property type="entry name" value="RuvA_2-like"/>
</dbReference>